<feature type="compositionally biased region" description="Polar residues" evidence="1">
    <location>
        <begin position="94"/>
        <end position="103"/>
    </location>
</feature>
<sequence length="1160" mass="119424">MRVLRRRVAAMSPREKHLALLSALGVVSLALYYIPTFLYATLILAVCGIACYYHSGEPLPARLGLNPRAGFNVPAVLRRWLLSWGLTGVSATTRARTKSSNNRAELRESDGHFKHGHSETGIYRREALASDSFLFSPRDFLMGSYIGKPESPNTDYGRPRAARNPREQLREKLSRPNHAVYTPNRRLSFAGEPLGPAGRFTITPQRHYPLQQAGVSSVGVLPPVKWDGFRKKNILSPRNSPGALSPVTVKIARPDHNTPSLDHLSCARLPRAPADPCSRESVLRVLKDSRKREVDDEDRSFTTEQKSKRRRNDSGGSAHSAFEPLLPNGTPSQLVPKPGSLKRGMVSLAEESIMKRSRTSSISSGSGVHPARGTPGTKRNPIQSSYSSSLGFSQWKKPSAPSPPLSSPGSSRSQTPDGVTKRLREDDGQSPSSASSVRSDQTASDKAPATSKLTPVPKMPVSTSTDSNGSGGKRKRKIQLVSSHRDDHITLPPPPELGYTITVQDLDEEKKAAISKIQKVLETPAPEPAKPLQITTSTQPTSSTSSTTTTLSSLLAAPLPTASSSAIPVINLDPSLGSNTSIAPAASNPLLEALKMKINTSATSTSGASTTSASVSATPIQPLNVKASTTVDALQLPPASQSQSSAAGMEQPSAFTQVLGQVSKSSSSTPPVAGTGLFGLSSQISTPSVSTVSSMVTATAAPVSSSQAVSTTNPLLASGFKPIFAVTTASATSAPESKPLVQNFKPIFESTAASGNFGQPPSLTTTNATSTVSLSSASIFGGSTSSTTAAPSVFPGLTNASTGAASTGSITTTQASAQSSVKSLFGNWPTPSTSTSSTSVQAPKTGTTFQFGTVTTTTAAAAAPPAAPPTTTSSNRAFTFSGAQPDPKEAGQKVFSFGQSAPSQNTTTASFGGFGMANTASTAPAATTQATFGFGKSSFEAPAADSTFGSSAAPSKPFAFTSGASSTPATNPTPAPFNFGTVAASTATTFGTPAKPAFGATSTGFAFGGTGGTTAPSAAPSFGAATQTQSSSTFTFGNVAPQPAPSVPTQPAVGGFNFGAGMPCPQFGTPVSNNPAPQMGNFNFGAAATDKPTFGTSTPSFGQSAAAGPIPFGSPGTPVQGFNAVPFGSPATPSFSIGAGSKPSGARQRLQARRQHNRKK</sequence>
<feature type="compositionally biased region" description="Basic and acidic residues" evidence="1">
    <location>
        <begin position="104"/>
        <end position="117"/>
    </location>
</feature>
<dbReference type="GO" id="GO:0008139">
    <property type="term" value="F:nuclear localization sequence binding"/>
    <property type="evidence" value="ECO:0007669"/>
    <property type="project" value="TreeGrafter"/>
</dbReference>
<reference evidence="2" key="2">
    <citation type="submission" date="2025-08" db="UniProtKB">
        <authorList>
            <consortium name="Ensembl"/>
        </authorList>
    </citation>
    <scope>IDENTIFICATION</scope>
</reference>
<evidence type="ECO:0000313" key="2">
    <source>
        <dbReference type="Ensembl" id="ENSATEP00000032441.1"/>
    </source>
</evidence>
<dbReference type="Proteomes" id="UP000265040">
    <property type="component" value="Chromosome 14"/>
</dbReference>
<feature type="region of interest" description="Disordered" evidence="1">
    <location>
        <begin position="94"/>
        <end position="117"/>
    </location>
</feature>
<dbReference type="FunCoup" id="A0A3Q1KCU8">
    <property type="interactions" value="830"/>
</dbReference>
<name>A0A3Q1KCU8_ANATE</name>
<dbReference type="InParanoid" id="A0A3Q1KCU8"/>
<feature type="compositionally biased region" description="Low complexity" evidence="1">
    <location>
        <begin position="829"/>
        <end position="839"/>
    </location>
</feature>
<reference evidence="2" key="1">
    <citation type="submission" date="2021-04" db="EMBL/GenBank/DDBJ databases">
        <authorList>
            <consortium name="Wellcome Sanger Institute Data Sharing"/>
        </authorList>
    </citation>
    <scope>NUCLEOTIDE SEQUENCE [LARGE SCALE GENOMIC DNA]</scope>
</reference>
<keyword evidence="3" id="KW-1185">Reference proteome</keyword>
<feature type="region of interest" description="Disordered" evidence="1">
    <location>
        <begin position="354"/>
        <end position="477"/>
    </location>
</feature>
<feature type="region of interest" description="Disordered" evidence="1">
    <location>
        <begin position="524"/>
        <end position="549"/>
    </location>
</feature>
<feature type="compositionally biased region" description="Basic residues" evidence="1">
    <location>
        <begin position="1150"/>
        <end position="1160"/>
    </location>
</feature>
<accession>A0A3Q1KCU8</accession>
<feature type="compositionally biased region" description="Polar residues" evidence="1">
    <location>
        <begin position="429"/>
        <end position="444"/>
    </location>
</feature>
<organism evidence="2 3">
    <name type="scientific">Anabas testudineus</name>
    <name type="common">Climbing perch</name>
    <name type="synonym">Anthias testudineus</name>
    <dbReference type="NCBI Taxonomy" id="64144"/>
    <lineage>
        <taxon>Eukaryota</taxon>
        <taxon>Metazoa</taxon>
        <taxon>Chordata</taxon>
        <taxon>Craniata</taxon>
        <taxon>Vertebrata</taxon>
        <taxon>Euteleostomi</taxon>
        <taxon>Actinopterygii</taxon>
        <taxon>Neopterygii</taxon>
        <taxon>Teleostei</taxon>
        <taxon>Neoteleostei</taxon>
        <taxon>Acanthomorphata</taxon>
        <taxon>Anabantaria</taxon>
        <taxon>Anabantiformes</taxon>
        <taxon>Anabantoidei</taxon>
        <taxon>Anabantidae</taxon>
        <taxon>Anabas</taxon>
    </lineage>
</organism>
<feature type="region of interest" description="Disordered" evidence="1">
    <location>
        <begin position="289"/>
        <end position="340"/>
    </location>
</feature>
<dbReference type="OMA" id="VCCIVCY"/>
<protein>
    <recommendedName>
        <fullName evidence="4">POM121 transmembrane nucleoporin</fullName>
    </recommendedName>
</protein>
<dbReference type="GeneID" id="113170472"/>
<feature type="compositionally biased region" description="Low complexity" evidence="1">
    <location>
        <begin position="407"/>
        <end position="416"/>
    </location>
</feature>
<dbReference type="PANTHER" id="PTHR23193:SF5">
    <property type="entry name" value="NUCLEAR ENVELOPE PORE MEMBRANE PROTEIN POM 121C-RELATED"/>
    <property type="match status" value="1"/>
</dbReference>
<dbReference type="Pfam" id="PF15229">
    <property type="entry name" value="POM121"/>
    <property type="match status" value="1"/>
</dbReference>
<feature type="region of interest" description="Disordered" evidence="1">
    <location>
        <begin position="823"/>
        <end position="844"/>
    </location>
</feature>
<feature type="region of interest" description="Disordered" evidence="1">
    <location>
        <begin position="147"/>
        <end position="166"/>
    </location>
</feature>
<proteinExistence type="predicted"/>
<dbReference type="STRING" id="64144.ENSATEP00000032441"/>
<dbReference type="Ensembl" id="ENSATET00000032916.3">
    <property type="protein sequence ID" value="ENSATEP00000032441.1"/>
    <property type="gene ID" value="ENSATEG00000022350.3"/>
</dbReference>
<evidence type="ECO:0000313" key="3">
    <source>
        <dbReference type="Proteomes" id="UP000265040"/>
    </source>
</evidence>
<dbReference type="RefSeq" id="XP_026228364.1">
    <property type="nucleotide sequence ID" value="XM_026372579.1"/>
</dbReference>
<dbReference type="AlphaFoldDB" id="A0A3Q1KCU8"/>
<evidence type="ECO:0008006" key="4">
    <source>
        <dbReference type="Google" id="ProtNLM"/>
    </source>
</evidence>
<dbReference type="InterPro" id="IPR026054">
    <property type="entry name" value="Nucleoporin"/>
</dbReference>
<dbReference type="GO" id="GO:0005643">
    <property type="term" value="C:nuclear pore"/>
    <property type="evidence" value="ECO:0007669"/>
    <property type="project" value="TreeGrafter"/>
</dbReference>
<reference evidence="2" key="3">
    <citation type="submission" date="2025-09" db="UniProtKB">
        <authorList>
            <consortium name="Ensembl"/>
        </authorList>
    </citation>
    <scope>IDENTIFICATION</scope>
</reference>
<dbReference type="OrthoDB" id="6510268at2759"/>
<feature type="region of interest" description="Disordered" evidence="1">
    <location>
        <begin position="1097"/>
        <end position="1160"/>
    </location>
</feature>
<dbReference type="PANTHER" id="PTHR23193">
    <property type="entry name" value="NUCLEAR PORE COMPLEX PROTEIN NUP"/>
    <property type="match status" value="1"/>
</dbReference>
<evidence type="ECO:0000256" key="1">
    <source>
        <dbReference type="SAM" id="MobiDB-lite"/>
    </source>
</evidence>
<dbReference type="GeneTree" id="ENSGT00940000153253"/>
<feature type="compositionally biased region" description="Low complexity" evidence="1">
    <location>
        <begin position="531"/>
        <end position="549"/>
    </location>
</feature>
<dbReference type="GO" id="GO:0017056">
    <property type="term" value="F:structural constituent of nuclear pore"/>
    <property type="evidence" value="ECO:0007669"/>
    <property type="project" value="TreeGrafter"/>
</dbReference>
<dbReference type="GO" id="GO:0006606">
    <property type="term" value="P:protein import into nucleus"/>
    <property type="evidence" value="ECO:0007669"/>
    <property type="project" value="TreeGrafter"/>
</dbReference>
<dbReference type="CTD" id="9883"/>
<dbReference type="GO" id="GO:0006405">
    <property type="term" value="P:RNA export from nucleus"/>
    <property type="evidence" value="ECO:0007669"/>
    <property type="project" value="TreeGrafter"/>
</dbReference>